<dbReference type="GO" id="GO:0016757">
    <property type="term" value="F:glycosyltransferase activity"/>
    <property type="evidence" value="ECO:0007669"/>
    <property type="project" value="UniProtKB-KW"/>
</dbReference>
<gene>
    <name evidence="11" type="ORF">A7L45_17110</name>
</gene>
<dbReference type="EMBL" id="CP015756">
    <property type="protein sequence ID" value="APC41665.1"/>
    <property type="molecule type" value="Genomic_DNA"/>
</dbReference>
<dbReference type="OrthoDB" id="9787225at2"/>
<keyword evidence="3" id="KW-0328">Glycosyltransferase</keyword>
<dbReference type="PANTHER" id="PTHR30582">
    <property type="entry name" value="L,D-TRANSPEPTIDASE"/>
    <property type="match status" value="1"/>
</dbReference>
<dbReference type="InterPro" id="IPR050979">
    <property type="entry name" value="LD-transpeptidase"/>
</dbReference>
<dbReference type="Pfam" id="PF03734">
    <property type="entry name" value="YkuD"/>
    <property type="match status" value="1"/>
</dbReference>
<dbReference type="PROSITE" id="PS52029">
    <property type="entry name" value="LD_TPASE"/>
    <property type="match status" value="1"/>
</dbReference>
<dbReference type="GO" id="GO:0008360">
    <property type="term" value="P:regulation of cell shape"/>
    <property type="evidence" value="ECO:0007669"/>
    <property type="project" value="UniProtKB-UniRule"/>
</dbReference>
<keyword evidence="5" id="KW-0378">Hydrolase</keyword>
<feature type="domain" description="L,D-TPase catalytic" evidence="10">
    <location>
        <begin position="19"/>
        <end position="128"/>
    </location>
</feature>
<evidence type="ECO:0000313" key="12">
    <source>
        <dbReference type="Proteomes" id="UP000182569"/>
    </source>
</evidence>
<sequence>MFIRYYNYDEQTLYRAIRYNIIVNVDAKKLNLFKAGKLFKTYPIATGKITTPTPKGNFKIINKASNPGGPFGARWLGLNVPGGDYGIHGTNNPSSIGKSVSNGCIRTYNSNIIELYNLVPVGTPVKIV</sequence>
<evidence type="ECO:0000259" key="10">
    <source>
        <dbReference type="PROSITE" id="PS52029"/>
    </source>
</evidence>
<evidence type="ECO:0000313" key="11">
    <source>
        <dbReference type="EMBL" id="APC41665.1"/>
    </source>
</evidence>
<protein>
    <recommendedName>
        <fullName evidence="10">L,D-TPase catalytic domain-containing protein</fullName>
    </recommendedName>
</protein>
<name>A0A1J0GK02_9CLOT</name>
<evidence type="ECO:0000256" key="8">
    <source>
        <dbReference type="ARBA" id="ARBA00023316"/>
    </source>
</evidence>
<evidence type="ECO:0000256" key="9">
    <source>
        <dbReference type="PROSITE-ProRule" id="PRU01373"/>
    </source>
</evidence>
<keyword evidence="4" id="KW-0808">Transferase</keyword>
<dbReference type="InterPro" id="IPR005490">
    <property type="entry name" value="LD_TPept_cat_dom"/>
</dbReference>
<comment type="similarity">
    <text evidence="2">Belongs to the YkuD family.</text>
</comment>
<evidence type="ECO:0000256" key="4">
    <source>
        <dbReference type="ARBA" id="ARBA00022679"/>
    </source>
</evidence>
<feature type="active site" description="Nucleophile" evidence="9">
    <location>
        <position position="104"/>
    </location>
</feature>
<dbReference type="Gene3D" id="2.40.440.10">
    <property type="entry name" value="L,D-transpeptidase catalytic domain-like"/>
    <property type="match status" value="1"/>
</dbReference>
<organism evidence="11 12">
    <name type="scientific">Clostridium estertheticum subsp. estertheticum</name>
    <dbReference type="NCBI Taxonomy" id="1552"/>
    <lineage>
        <taxon>Bacteria</taxon>
        <taxon>Bacillati</taxon>
        <taxon>Bacillota</taxon>
        <taxon>Clostridia</taxon>
        <taxon>Eubacteriales</taxon>
        <taxon>Clostridiaceae</taxon>
        <taxon>Clostridium</taxon>
    </lineage>
</organism>
<dbReference type="KEGG" id="ceu:A7L45_17110"/>
<keyword evidence="7 9" id="KW-0573">Peptidoglycan synthesis</keyword>
<dbReference type="AlphaFoldDB" id="A0A1J0GK02"/>
<proteinExistence type="inferred from homology"/>
<dbReference type="STRING" id="1552.A7L45_17110"/>
<accession>A0A1J0GK02</accession>
<keyword evidence="6 9" id="KW-0133">Cell shape</keyword>
<reference evidence="12" key="1">
    <citation type="journal article" date="2016" name="Front. Microbiol.">
        <title>Complete Genome Sequence of Clostridium estertheticum DSM 8809, a Microbe Identified in Spoiled Vacuum Packed Beef.</title>
        <authorList>
            <person name="Yu Z."/>
            <person name="Gunn L."/>
            <person name="Brennan E."/>
            <person name="Reid R."/>
            <person name="Wall P.G."/>
            <person name="Gaora O.P."/>
            <person name="Hurley D."/>
            <person name="Bolton D."/>
            <person name="Fanning S."/>
        </authorList>
    </citation>
    <scope>NUCLEOTIDE SEQUENCE [LARGE SCALE GENOMIC DNA]</scope>
    <source>
        <strain evidence="12">DSM 8809</strain>
    </source>
</reference>
<dbReference type="GO" id="GO:0071555">
    <property type="term" value="P:cell wall organization"/>
    <property type="evidence" value="ECO:0007669"/>
    <property type="project" value="UniProtKB-UniRule"/>
</dbReference>
<keyword evidence="12" id="KW-1185">Reference proteome</keyword>
<dbReference type="InterPro" id="IPR038063">
    <property type="entry name" value="Transpep_catalytic_dom"/>
</dbReference>
<dbReference type="Proteomes" id="UP000182569">
    <property type="component" value="Chromosome"/>
</dbReference>
<dbReference type="GO" id="GO:0005576">
    <property type="term" value="C:extracellular region"/>
    <property type="evidence" value="ECO:0007669"/>
    <property type="project" value="TreeGrafter"/>
</dbReference>
<dbReference type="GO" id="GO:0071972">
    <property type="term" value="F:peptidoglycan L,D-transpeptidase activity"/>
    <property type="evidence" value="ECO:0007669"/>
    <property type="project" value="TreeGrafter"/>
</dbReference>
<feature type="active site" description="Proton donor/acceptor" evidence="9">
    <location>
        <position position="88"/>
    </location>
</feature>
<evidence type="ECO:0000256" key="6">
    <source>
        <dbReference type="ARBA" id="ARBA00022960"/>
    </source>
</evidence>
<keyword evidence="8 9" id="KW-0961">Cell wall biogenesis/degradation</keyword>
<comment type="pathway">
    <text evidence="1 9">Cell wall biogenesis; peptidoglycan biosynthesis.</text>
</comment>
<evidence type="ECO:0000256" key="5">
    <source>
        <dbReference type="ARBA" id="ARBA00022801"/>
    </source>
</evidence>
<evidence type="ECO:0000256" key="7">
    <source>
        <dbReference type="ARBA" id="ARBA00022984"/>
    </source>
</evidence>
<dbReference type="FunFam" id="2.40.440.10:FF:000003">
    <property type="entry name" value="L,D-transpeptidase YciB"/>
    <property type="match status" value="1"/>
</dbReference>
<dbReference type="GO" id="GO:0018104">
    <property type="term" value="P:peptidoglycan-protein cross-linking"/>
    <property type="evidence" value="ECO:0007669"/>
    <property type="project" value="TreeGrafter"/>
</dbReference>
<evidence type="ECO:0000256" key="3">
    <source>
        <dbReference type="ARBA" id="ARBA00022676"/>
    </source>
</evidence>
<dbReference type="PANTHER" id="PTHR30582:SF24">
    <property type="entry name" value="L,D-TRANSPEPTIDASE ERFK_SRFK-RELATED"/>
    <property type="match status" value="1"/>
</dbReference>
<dbReference type="SUPFAM" id="SSF141523">
    <property type="entry name" value="L,D-transpeptidase catalytic domain-like"/>
    <property type="match status" value="1"/>
</dbReference>
<evidence type="ECO:0000256" key="2">
    <source>
        <dbReference type="ARBA" id="ARBA00005992"/>
    </source>
</evidence>
<dbReference type="UniPathway" id="UPA00219"/>
<dbReference type="CDD" id="cd16913">
    <property type="entry name" value="YkuD_like"/>
    <property type="match status" value="1"/>
</dbReference>
<evidence type="ECO:0000256" key="1">
    <source>
        <dbReference type="ARBA" id="ARBA00004752"/>
    </source>
</evidence>